<organism evidence="1 2">
    <name type="scientific">Candidatus Nomurabacteria bacterium CG1_02_43_90</name>
    <dbReference type="NCBI Taxonomy" id="1805281"/>
    <lineage>
        <taxon>Bacteria</taxon>
        <taxon>Candidatus Nomuraibacteriota</taxon>
    </lineage>
</organism>
<accession>A0A1J4V7R1</accession>
<protein>
    <submittedName>
        <fullName evidence="1">Uncharacterized protein</fullName>
    </submittedName>
</protein>
<evidence type="ECO:0000313" key="2">
    <source>
        <dbReference type="Proteomes" id="UP000181992"/>
    </source>
</evidence>
<proteinExistence type="predicted"/>
<reference evidence="1 2" key="1">
    <citation type="journal article" date="2016" name="Environ. Microbiol.">
        <title>Genomic resolution of a cold subsurface aquifer community provides metabolic insights for novel microbes adapted to high CO concentrations.</title>
        <authorList>
            <person name="Probst A.J."/>
            <person name="Castelle C.J."/>
            <person name="Singh A."/>
            <person name="Brown C.T."/>
            <person name="Anantharaman K."/>
            <person name="Sharon I."/>
            <person name="Hug L.A."/>
            <person name="Burstein D."/>
            <person name="Emerson J.B."/>
            <person name="Thomas B.C."/>
            <person name="Banfield J.F."/>
        </authorList>
    </citation>
    <scope>NUCLEOTIDE SEQUENCE [LARGE SCALE GENOMIC DNA]</scope>
    <source>
        <strain evidence="1">CG1_02_43_90</strain>
    </source>
</reference>
<dbReference type="STRING" id="1805281.AUJ77_03410"/>
<dbReference type="EMBL" id="MNVN01000020">
    <property type="protein sequence ID" value="OIO30319.1"/>
    <property type="molecule type" value="Genomic_DNA"/>
</dbReference>
<sequence>MKNISIFKKTLLVPLVALITFLPIHVQKASAGAVPGIFVPVADSILQGDTLTHTAFQDVAKMSLDTLAYTAAQIALDEITKNTVSWIQGGFNGSPSFAVDPNKLFLDTADAVSGGLASQIRNLSTTCKVGNVNFNLDLANMVDLSTRSGATNKFAAQLQCPFPATIDPTKFYTNFDGGWDAYGAALEDAGNGFGTRVIASKELDTLQQEVTHLQEQKLGWANGFLDQPDLSQCTYPPAVASVINLPSTSPDALPPEAVQAYQRSYCKTATPGKTIADTLSQATGMDTQRLNMADNMNKIIAAFVGQITKSVTVGVFK</sequence>
<dbReference type="Proteomes" id="UP000181992">
    <property type="component" value="Unassembled WGS sequence"/>
</dbReference>
<dbReference type="AlphaFoldDB" id="A0A1J4V7R1"/>
<name>A0A1J4V7R1_9BACT</name>
<comment type="caution">
    <text evidence="1">The sequence shown here is derived from an EMBL/GenBank/DDBJ whole genome shotgun (WGS) entry which is preliminary data.</text>
</comment>
<gene>
    <name evidence="1" type="ORF">AUJ77_03410</name>
</gene>
<evidence type="ECO:0000313" key="1">
    <source>
        <dbReference type="EMBL" id="OIO30319.1"/>
    </source>
</evidence>